<evidence type="ECO:0000313" key="3">
    <source>
        <dbReference type="Proteomes" id="UP000001997"/>
    </source>
</evidence>
<name>A5DCN8_PICGU</name>
<dbReference type="STRING" id="294746.A5DCN8"/>
<protein>
    <submittedName>
        <fullName evidence="2">Uncharacterized protein</fullName>
    </submittedName>
</protein>
<dbReference type="AlphaFoldDB" id="A5DCN8"/>
<organism evidence="2 3">
    <name type="scientific">Meyerozyma guilliermondii (strain ATCC 6260 / CBS 566 / DSM 6381 / JCM 1539 / NBRC 10279 / NRRL Y-324)</name>
    <name type="common">Yeast</name>
    <name type="synonym">Candida guilliermondii</name>
    <dbReference type="NCBI Taxonomy" id="294746"/>
    <lineage>
        <taxon>Eukaryota</taxon>
        <taxon>Fungi</taxon>
        <taxon>Dikarya</taxon>
        <taxon>Ascomycota</taxon>
        <taxon>Saccharomycotina</taxon>
        <taxon>Pichiomycetes</taxon>
        <taxon>Debaryomycetaceae</taxon>
        <taxon>Meyerozyma</taxon>
    </lineage>
</organism>
<reference evidence="2 3" key="1">
    <citation type="journal article" date="2009" name="Nature">
        <title>Evolution of pathogenicity and sexual reproduction in eight Candida genomes.</title>
        <authorList>
            <person name="Butler G."/>
            <person name="Rasmussen M.D."/>
            <person name="Lin M.F."/>
            <person name="Santos M.A."/>
            <person name="Sakthikumar S."/>
            <person name="Munro C.A."/>
            <person name="Rheinbay E."/>
            <person name="Grabherr M."/>
            <person name="Forche A."/>
            <person name="Reedy J.L."/>
            <person name="Agrafioti I."/>
            <person name="Arnaud M.B."/>
            <person name="Bates S."/>
            <person name="Brown A.J."/>
            <person name="Brunke S."/>
            <person name="Costanzo M.C."/>
            <person name="Fitzpatrick D.A."/>
            <person name="de Groot P.W."/>
            <person name="Harris D."/>
            <person name="Hoyer L.L."/>
            <person name="Hube B."/>
            <person name="Klis F.M."/>
            <person name="Kodira C."/>
            <person name="Lennard N."/>
            <person name="Logue M.E."/>
            <person name="Martin R."/>
            <person name="Neiman A.M."/>
            <person name="Nikolaou E."/>
            <person name="Quail M.A."/>
            <person name="Quinn J."/>
            <person name="Santos M.C."/>
            <person name="Schmitzberger F.F."/>
            <person name="Sherlock G."/>
            <person name="Shah P."/>
            <person name="Silverstein K.A."/>
            <person name="Skrzypek M.S."/>
            <person name="Soll D."/>
            <person name="Staggs R."/>
            <person name="Stansfield I."/>
            <person name="Stumpf M.P."/>
            <person name="Sudbery P.E."/>
            <person name="Srikantha T."/>
            <person name="Zeng Q."/>
            <person name="Berman J."/>
            <person name="Berriman M."/>
            <person name="Heitman J."/>
            <person name="Gow N.A."/>
            <person name="Lorenz M.C."/>
            <person name="Birren B.W."/>
            <person name="Kellis M."/>
            <person name="Cuomo C.A."/>
        </authorList>
    </citation>
    <scope>NUCLEOTIDE SEQUENCE [LARGE SCALE GENOMIC DNA]</scope>
    <source>
        <strain evidence="3">ATCC 6260 / CBS 566 / DSM 6381 / JCM 1539 / NBRC 10279 / NRRL Y-324</strain>
    </source>
</reference>
<feature type="region of interest" description="Disordered" evidence="1">
    <location>
        <begin position="303"/>
        <end position="330"/>
    </location>
</feature>
<dbReference type="Pfam" id="PF04000">
    <property type="entry name" value="Sas10_Utp3"/>
    <property type="match status" value="1"/>
</dbReference>
<feature type="compositionally biased region" description="Acidic residues" evidence="1">
    <location>
        <begin position="155"/>
        <end position="165"/>
    </location>
</feature>
<proteinExistence type="predicted"/>
<keyword evidence="3" id="KW-1185">Reference proteome</keyword>
<dbReference type="PANTHER" id="PTHR13237">
    <property type="entry name" value="SOMETHING ABOUT SILENCING PROTEIN 10-RELATED"/>
    <property type="match status" value="1"/>
</dbReference>
<dbReference type="FunCoup" id="A5DCN8">
    <property type="interactions" value="1119"/>
</dbReference>
<dbReference type="OMA" id="PVHYNET"/>
<dbReference type="Proteomes" id="UP000001997">
    <property type="component" value="Unassembled WGS sequence"/>
</dbReference>
<dbReference type="VEuPathDB" id="FungiDB:PGUG_01043"/>
<dbReference type="GO" id="GO:0032040">
    <property type="term" value="C:small-subunit processome"/>
    <property type="evidence" value="ECO:0007669"/>
    <property type="project" value="EnsemblFungi"/>
</dbReference>
<dbReference type="OrthoDB" id="203440at2759"/>
<sequence>MRLTGNMTANVDDLLQGIIDSAEATQRSVSALDKSLDADTVPELVQDMLTKLGQSAPEGLSLLSLKNSALLSYINQLALITTLCHLKRMHGDDVEEARNQAIENSIAQRVCLEKGVKPLEKKLNYQLEKTIGSYVKMKENEQKLEQSLEKNGSVEDSDSDDESDDEKLAHRPDATALAKMSRPKDSDSISTKEKYKPPKISAVAPPTKDAPVQRSNRKLQSMEEYLRESSDLPQVDQSIGTNIVDHGRGGIKTQAERKKEKEIQDYEESNFIRLPSTSTKTSAKQKRHNMMNTFAGEDWSMFNNTRDISSSTSRKRKPNSVWDRVKRKRT</sequence>
<feature type="region of interest" description="Disordered" evidence="1">
    <location>
        <begin position="241"/>
        <end position="264"/>
    </location>
</feature>
<feature type="region of interest" description="Disordered" evidence="1">
    <location>
        <begin position="142"/>
        <end position="217"/>
    </location>
</feature>
<gene>
    <name evidence="2" type="ORF">PGUG_01043</name>
</gene>
<dbReference type="KEGG" id="pgu:PGUG_01043"/>
<evidence type="ECO:0000313" key="2">
    <source>
        <dbReference type="EMBL" id="EDK36945.2"/>
    </source>
</evidence>
<dbReference type="GO" id="GO:0000480">
    <property type="term" value="P:endonucleolytic cleavage in 5'-ETS of tricistronic rRNA transcript (SSU-rRNA, 5.8S rRNA, LSU-rRNA)"/>
    <property type="evidence" value="ECO:0007669"/>
    <property type="project" value="EnsemblFungi"/>
</dbReference>
<dbReference type="GO" id="GO:0000447">
    <property type="term" value="P:endonucleolytic cleavage in ITS1 to separate SSU-rRNA from 5.8S rRNA and LSU-rRNA from tricistronic rRNA transcript (SSU-rRNA, 5.8S rRNA, LSU-rRNA)"/>
    <property type="evidence" value="ECO:0007669"/>
    <property type="project" value="EnsemblFungi"/>
</dbReference>
<dbReference type="InterPro" id="IPR007146">
    <property type="entry name" value="Sas10/Utp3/C1D"/>
</dbReference>
<feature type="compositionally biased region" description="Polar residues" evidence="1">
    <location>
        <begin position="303"/>
        <end position="312"/>
    </location>
</feature>
<dbReference type="GeneID" id="5128895"/>
<dbReference type="HOGENOM" id="CLU_065858_0_0_1"/>
<evidence type="ECO:0000256" key="1">
    <source>
        <dbReference type="SAM" id="MobiDB-lite"/>
    </source>
</evidence>
<dbReference type="PANTHER" id="PTHR13237:SF9">
    <property type="entry name" value="NEUROGUIDIN"/>
    <property type="match status" value="1"/>
</dbReference>
<dbReference type="eggNOG" id="KOG3117">
    <property type="taxonomic scope" value="Eukaryota"/>
</dbReference>
<feature type="compositionally biased region" description="Basic and acidic residues" evidence="1">
    <location>
        <begin position="254"/>
        <end position="264"/>
    </location>
</feature>
<feature type="compositionally biased region" description="Basic and acidic residues" evidence="1">
    <location>
        <begin position="182"/>
        <end position="196"/>
    </location>
</feature>
<dbReference type="EMBL" id="CH408155">
    <property type="protein sequence ID" value="EDK36945.2"/>
    <property type="molecule type" value="Genomic_DNA"/>
</dbReference>
<dbReference type="RefSeq" id="XP_001487666.2">
    <property type="nucleotide sequence ID" value="XM_001487616.1"/>
</dbReference>
<accession>A5DCN8</accession>
<dbReference type="InParanoid" id="A5DCN8"/>